<reference evidence="2" key="1">
    <citation type="journal article" date="2012" name="Plasmid">
        <title>Characterization of Streptomyces plasmid-phage pFP4 and its evolutionary implications.</title>
        <authorList>
            <person name="Chen Z."/>
            <person name="Zhong L."/>
            <person name="Shen M."/>
            <person name="Fang P."/>
            <person name="Qin Z."/>
        </authorList>
    </citation>
    <scope>NUCLEOTIDE SEQUENCE</scope>
    <source>
        <strain evidence="2">FR1</strain>
        <plasmid evidence="2">pFP4</plasmid>
    </source>
</reference>
<protein>
    <submittedName>
        <fullName evidence="2">Uncharacterized protein</fullName>
    </submittedName>
</protein>
<keyword evidence="2" id="KW-0614">Plasmid</keyword>
<dbReference type="EMBL" id="JQ606827">
    <property type="protein sequence ID" value="AFI44006.1"/>
    <property type="molecule type" value="Genomic_DNA"/>
</dbReference>
<feature type="region of interest" description="Disordered" evidence="1">
    <location>
        <begin position="69"/>
        <end position="93"/>
    </location>
</feature>
<gene>
    <name evidence="2" type="ORF">pFP4.7c</name>
</gene>
<dbReference type="AlphaFoldDB" id="I1VH08"/>
<organism evidence="2">
    <name type="scientific">Streptomyces sp. FR1</name>
    <dbReference type="NCBI Taxonomy" id="349971"/>
    <lineage>
        <taxon>Bacteria</taxon>
        <taxon>Bacillati</taxon>
        <taxon>Actinomycetota</taxon>
        <taxon>Actinomycetes</taxon>
        <taxon>Kitasatosporales</taxon>
        <taxon>Streptomycetaceae</taxon>
        <taxon>Streptomyces</taxon>
    </lineage>
</organism>
<sequence>MAEYWRGEISLRKLRVLVEGLPPNGALARAATGHHWQHLEYMAADLVDLMARLRVDFANANRAEKAPMQPYPEAVWRPGTPSPKKKAKKARKEAVQARAGYMRIVSLVTPEYAEKG</sequence>
<accession>I1VH08</accession>
<name>I1VH08_9ACTN</name>
<evidence type="ECO:0000313" key="2">
    <source>
        <dbReference type="EMBL" id="AFI44006.1"/>
    </source>
</evidence>
<proteinExistence type="predicted"/>
<evidence type="ECO:0000256" key="1">
    <source>
        <dbReference type="SAM" id="MobiDB-lite"/>
    </source>
</evidence>
<dbReference type="RefSeq" id="WP_014696903.1">
    <property type="nucleotide sequence ID" value="NC_017833.1"/>
</dbReference>
<geneLocation type="plasmid" evidence="2">
    <name>pFP4</name>
</geneLocation>